<protein>
    <submittedName>
        <fullName evidence="1">Dihydroorotase</fullName>
        <ecNumber evidence="1">3.5.2.3</ecNumber>
    </submittedName>
</protein>
<name>A0A3B0UT99_9ZZZZ</name>
<keyword evidence="1" id="KW-0378">Hydrolase</keyword>
<dbReference type="SUPFAM" id="SSF63825">
    <property type="entry name" value="YWTD domain"/>
    <property type="match status" value="1"/>
</dbReference>
<dbReference type="Pfam" id="PF08309">
    <property type="entry name" value="LVIVD"/>
    <property type="match status" value="1"/>
</dbReference>
<reference evidence="1" key="1">
    <citation type="submission" date="2018-06" db="EMBL/GenBank/DDBJ databases">
        <authorList>
            <person name="Zhirakovskaya E."/>
        </authorList>
    </citation>
    <scope>NUCLEOTIDE SEQUENCE</scope>
</reference>
<accession>A0A3B0UT99</accession>
<sequence>MEGKIIQIIKKPVPVVFAALLLLAGYQSCRYNATSDFTPTSDVGAGGSMARFAIANNHLFTVDQSTLKIFDISTPETPDFKSTRYIGFGVETISPLDNKLFLGASTGMYIYDVSNPVQPEKISFYEHIVSCDPVVSDGNYAYVTLNSSNQVCWQSANELQIISLQNIRSPELAGQYPMDSPRGLAIQKDTLWVCDNGIKVYDVSNRQDIVRLYHFDDIEAYDVILNNGLALVIGERGFVQYKLENDTIRKLSEINLEL</sequence>
<dbReference type="EC" id="3.5.2.3" evidence="1"/>
<evidence type="ECO:0000313" key="1">
    <source>
        <dbReference type="EMBL" id="VAW22906.1"/>
    </source>
</evidence>
<dbReference type="AlphaFoldDB" id="A0A3B0UT99"/>
<dbReference type="EMBL" id="UOEP01000180">
    <property type="protein sequence ID" value="VAW22906.1"/>
    <property type="molecule type" value="Genomic_DNA"/>
</dbReference>
<gene>
    <name evidence="1" type="ORF">MNBD_BACTEROID01-2144</name>
</gene>
<organism evidence="1">
    <name type="scientific">hydrothermal vent metagenome</name>
    <dbReference type="NCBI Taxonomy" id="652676"/>
    <lineage>
        <taxon>unclassified sequences</taxon>
        <taxon>metagenomes</taxon>
        <taxon>ecological metagenomes</taxon>
    </lineage>
</organism>
<dbReference type="GO" id="GO:0004151">
    <property type="term" value="F:dihydroorotase activity"/>
    <property type="evidence" value="ECO:0007669"/>
    <property type="project" value="UniProtKB-EC"/>
</dbReference>
<proteinExistence type="predicted"/>
<dbReference type="InterPro" id="IPR013211">
    <property type="entry name" value="LVIVD"/>
</dbReference>